<name>A0A7W0HKI4_9BACT</name>
<sequence>MPVISLLTDFGLSDPYVGIMKAVITSLCPQARVIDISHDVAPQDVYQAAFMLAAAHGFFPHNSVHAVVVDPGVGSSRRSVAVRTSKAVFVAPDNGVLSLVLDDADNADVFLVNNSDLYLHPVSRTFHGRDVFAPVAARLVCGMKPEMLGPEIALQSLVRLELGPAPHMDASGRLTGTVVYADRFGNLVSNIGRSHLEKHFRDLDAVCVQAGNQVISGLSRCYADAAIGRLLAITGSFDRLEISVNQDSAARVLQMAVGDPVYVFVRPDR</sequence>
<dbReference type="InterPro" id="IPR023228">
    <property type="entry name" value="SAM_OH_AdoTrfase_N_sf"/>
</dbReference>
<evidence type="ECO:0000259" key="3">
    <source>
        <dbReference type="Pfam" id="PF01887"/>
    </source>
</evidence>
<dbReference type="Gene3D" id="2.40.30.90">
    <property type="entry name" value="Bacterial fluorinating enzyme like"/>
    <property type="match status" value="1"/>
</dbReference>
<dbReference type="PANTHER" id="PTHR35092:SF1">
    <property type="entry name" value="CHLORINASE MJ1651"/>
    <property type="match status" value="1"/>
</dbReference>
<keyword evidence="6" id="KW-1185">Reference proteome</keyword>
<dbReference type="InterPro" id="IPR023227">
    <property type="entry name" value="SAM_OH_AdoTrfase_C_sf"/>
</dbReference>
<reference evidence="5 6" key="1">
    <citation type="submission" date="2020-07" db="EMBL/GenBank/DDBJ databases">
        <title>Genomic Encyclopedia of Type Strains, Phase IV (KMG-IV): sequencing the most valuable type-strain genomes for metagenomic binning, comparative biology and taxonomic classification.</title>
        <authorList>
            <person name="Goeker M."/>
        </authorList>
    </citation>
    <scope>NUCLEOTIDE SEQUENCE [LARGE SCALE GENOMIC DNA]</scope>
    <source>
        <strain evidence="5 6">DSM 17721</strain>
    </source>
</reference>
<dbReference type="SUPFAM" id="SSF101852">
    <property type="entry name" value="Bacterial fluorinating enzyme, C-terminal domain"/>
    <property type="match status" value="1"/>
</dbReference>
<evidence type="ECO:0008006" key="7">
    <source>
        <dbReference type="Google" id="ProtNLM"/>
    </source>
</evidence>
<evidence type="ECO:0000256" key="2">
    <source>
        <dbReference type="ARBA" id="ARBA00024035"/>
    </source>
</evidence>
<gene>
    <name evidence="5" type="ORF">HNR65_001564</name>
</gene>
<feature type="domain" description="S-adenosyl-l-methionine hydroxide adenosyltransferase N-terminal" evidence="3">
    <location>
        <begin position="4"/>
        <end position="149"/>
    </location>
</feature>
<evidence type="ECO:0000256" key="1">
    <source>
        <dbReference type="ARBA" id="ARBA00022691"/>
    </source>
</evidence>
<protein>
    <recommendedName>
        <fullName evidence="7">S-adenosyl-l-methionine hydroxide adenosyltransferase</fullName>
    </recommendedName>
</protein>
<dbReference type="EMBL" id="JACDUS010000003">
    <property type="protein sequence ID" value="MBA2881238.1"/>
    <property type="molecule type" value="Genomic_DNA"/>
</dbReference>
<accession>A0A7W0HKI4</accession>
<feature type="domain" description="S-adenosyl-l-methionine hydroxide adenosyltransferase C-terminal" evidence="4">
    <location>
        <begin position="176"/>
        <end position="261"/>
    </location>
</feature>
<organism evidence="5 6">
    <name type="scientific">Desulfosalsimonas propionicica</name>
    <dbReference type="NCBI Taxonomy" id="332175"/>
    <lineage>
        <taxon>Bacteria</taxon>
        <taxon>Pseudomonadati</taxon>
        <taxon>Thermodesulfobacteriota</taxon>
        <taxon>Desulfobacteria</taxon>
        <taxon>Desulfobacterales</taxon>
        <taxon>Desulfosalsimonadaceae</taxon>
        <taxon>Desulfosalsimonas</taxon>
    </lineage>
</organism>
<dbReference type="PANTHER" id="PTHR35092">
    <property type="entry name" value="CHLORINASE MJ1651"/>
    <property type="match status" value="1"/>
</dbReference>
<dbReference type="AlphaFoldDB" id="A0A7W0HKI4"/>
<proteinExistence type="inferred from homology"/>
<dbReference type="Proteomes" id="UP000525298">
    <property type="component" value="Unassembled WGS sequence"/>
</dbReference>
<dbReference type="Pfam" id="PF01887">
    <property type="entry name" value="SAM_HAT_N"/>
    <property type="match status" value="1"/>
</dbReference>
<evidence type="ECO:0000259" key="4">
    <source>
        <dbReference type="Pfam" id="PF20257"/>
    </source>
</evidence>
<keyword evidence="1" id="KW-0949">S-adenosyl-L-methionine</keyword>
<evidence type="ECO:0000313" key="5">
    <source>
        <dbReference type="EMBL" id="MBA2881238.1"/>
    </source>
</evidence>
<comment type="caution">
    <text evidence="5">The sequence shown here is derived from an EMBL/GenBank/DDBJ whole genome shotgun (WGS) entry which is preliminary data.</text>
</comment>
<dbReference type="InterPro" id="IPR046469">
    <property type="entry name" value="SAM_HAT_N"/>
</dbReference>
<comment type="similarity">
    <text evidence="2">Belongs to the SAM hydrolase / SAM-dependent halogenase family.</text>
</comment>
<dbReference type="InterPro" id="IPR046470">
    <property type="entry name" value="SAM_HAT_C"/>
</dbReference>
<dbReference type="PIRSF" id="PIRSF006779">
    <property type="entry name" value="UCP006779"/>
    <property type="match status" value="1"/>
</dbReference>
<dbReference type="RefSeq" id="WP_181550888.1">
    <property type="nucleotide sequence ID" value="NZ_JACDUS010000003.1"/>
</dbReference>
<dbReference type="Pfam" id="PF20257">
    <property type="entry name" value="SAM_HAT_C"/>
    <property type="match status" value="1"/>
</dbReference>
<dbReference type="Gene3D" id="3.40.50.10790">
    <property type="entry name" value="S-adenosyl-l-methionine hydroxide adenosyltransferase, N-terminal"/>
    <property type="match status" value="1"/>
</dbReference>
<dbReference type="InterPro" id="IPR002747">
    <property type="entry name" value="SAM_OH_AdoTrfase"/>
</dbReference>
<evidence type="ECO:0000313" key="6">
    <source>
        <dbReference type="Proteomes" id="UP000525298"/>
    </source>
</evidence>
<dbReference type="SUPFAM" id="SSF102522">
    <property type="entry name" value="Bacterial fluorinating enzyme, N-terminal domain"/>
    <property type="match status" value="1"/>
</dbReference>